<name>A0A8B7NX24_HYAAZ</name>
<feature type="region of interest" description="Disordered" evidence="1">
    <location>
        <begin position="1045"/>
        <end position="1089"/>
    </location>
</feature>
<keyword evidence="3" id="KW-1185">Reference proteome</keyword>
<feature type="transmembrane region" description="Helical" evidence="2">
    <location>
        <begin position="21"/>
        <end position="41"/>
    </location>
</feature>
<proteinExistence type="predicted"/>
<dbReference type="Proteomes" id="UP000694843">
    <property type="component" value="Unplaced"/>
</dbReference>
<feature type="region of interest" description="Disordered" evidence="1">
    <location>
        <begin position="62"/>
        <end position="96"/>
    </location>
</feature>
<protein>
    <submittedName>
        <fullName evidence="4">Uncharacterized protein LOC108674048</fullName>
    </submittedName>
</protein>
<feature type="compositionally biased region" description="Polar residues" evidence="1">
    <location>
        <begin position="1444"/>
        <end position="1457"/>
    </location>
</feature>
<evidence type="ECO:0000313" key="4">
    <source>
        <dbReference type="RefSeq" id="XP_018017436.1"/>
    </source>
</evidence>
<feature type="region of interest" description="Disordered" evidence="1">
    <location>
        <begin position="1436"/>
        <end position="1472"/>
    </location>
</feature>
<feature type="region of interest" description="Disordered" evidence="1">
    <location>
        <begin position="154"/>
        <end position="185"/>
    </location>
</feature>
<sequence length="1472" mass="160896">MSALKEKLLDMRLQQRPVTSALLMLVVLLLLLAISCLFLRFEEQEIEDRILFSDDKIQHLAEDQQNNREKEGSVVVKEAPETRVSDGGSTEKLSGQRKEEIKYLGGREAVVSGTNVLDRGIFNTRADISNDHRNPLLTSDQGFPLGDTFFGNETTDNNPLFIQHDPLPPSQDDRTESNEPEDTGNPGLILYLEEPGMHVKIPDSAWTSSGVQLSDIEIMESGAEVVSPVLRLSVLDPILSQIKVLDGRERKGRTTNLASLHSSTRIRLNADDYRKLLHQQGSEKYESGYQDKDDLVQTVTDDDSLLVAWAPENDSLHDSNQNDRVHSLSHKTAAVTESYLEVKQLDEAEEKSRKGVGGTAASTTENSEIYHRKAANDLSSEVRIVKSESDSSGNTSHPEGFSTKAVVRRGLLLPEVKSRRKRALTFFRISGGGARHLRDVPLGPLPPPSDYTPSYGIRNSTVNPEMKRQRLNQILSGVNEEALPKIQPLLLPSSNTSMFLPDMLNLTLPTLPPLIDPKELADFFTIPPIEEWFKIPNKTSTINWTLPDPDPLKLFAHFTSTSAPVLELADSSPSDLGTTEKTIDPSRLFSLMRGEISATDGGLLSAFQNVMKNGDIAALQSAMELNTNQSAASNSSAVDIFEALRLKFSPQSEEETTSSDGLEFFRNITNFFNNKNVSNFQDTSIQNVSDSQTVSNMESVIGIKLGGLLANKNSSDAMMNTLKSVFPQLSEMPNATTLSLLPGLSTIAAAMKSATNSSSYDEKGNTTEQSSALPVELSFEHFLAKFTPAPETSSPSSSAATVTPASQFDSGLQSSTVKSVTNSDFSNLFSGNGQTASPPIDFLSFFRGQPNSVSMSAQIDKNTMASVNQMVKNALGAGSETMSPSIAGLLSNTNTRTMKNMLDAIMKTTGVQYENNKPINNQLQGFLDGFSTPSLSVEPNLVVTKPLPTNPLDFSNLFGINANKPSLNEASGANPALPSRGYLPPLIGMQSSVQMQNGYQDMSALLSNAFRKSLLISPALHSLAPGNRQNIFGLPSLQLDSNAKSLTNSDNLGRMDTRAQSNADGSNKSLKNDHDDIPQDDSASDMLSNLDGNINGLRRMMFLPFSSHHHGSERNRRSDSVNLFGSVNSNTFHHNRPGHPMKGPSVEEVRPLLSFSANDKEASHLLRLSNERGNNGHHFIEKSPQTEAGIQRPANLFQHGRNTQTYLNNLNNISPSKFNDLMSAGMSQEVLQNMLRVMRLAQLQRPTRTEFASHNVPIYPAVRYSRTKDQNDGTPLNIRVGRTLFGNDATTSTTPDPTLPQNVSLWPFPTYSKTSTTPIPTTSTSTPAPFTFPTLPPFTFPTLPSLPTLPPITTLPPPAASNTTEDGFSAFLGEQATKMSSFFERMSNFSVDAVTVLRDTGTVVTALGSAASRTINAFVDVAQLLEPVTNLIARKIQESENEGKTTTTTEQPRSYNAYQRPRPLPDNSVYFQ</sequence>
<feature type="compositionally biased region" description="Polar residues" evidence="1">
    <location>
        <begin position="1058"/>
        <end position="1069"/>
    </location>
</feature>
<feature type="compositionally biased region" description="Basic and acidic residues" evidence="1">
    <location>
        <begin position="62"/>
        <end position="84"/>
    </location>
</feature>
<feature type="compositionally biased region" description="Low complexity" evidence="1">
    <location>
        <begin position="788"/>
        <end position="806"/>
    </location>
</feature>
<feature type="region of interest" description="Disordered" evidence="1">
    <location>
        <begin position="788"/>
        <end position="811"/>
    </location>
</feature>
<organism evidence="3 4">
    <name type="scientific">Hyalella azteca</name>
    <name type="common">Amphipod</name>
    <dbReference type="NCBI Taxonomy" id="294128"/>
    <lineage>
        <taxon>Eukaryota</taxon>
        <taxon>Metazoa</taxon>
        <taxon>Ecdysozoa</taxon>
        <taxon>Arthropoda</taxon>
        <taxon>Crustacea</taxon>
        <taxon>Multicrustacea</taxon>
        <taxon>Malacostraca</taxon>
        <taxon>Eumalacostraca</taxon>
        <taxon>Peracarida</taxon>
        <taxon>Amphipoda</taxon>
        <taxon>Senticaudata</taxon>
        <taxon>Talitrida</taxon>
        <taxon>Talitroidea</taxon>
        <taxon>Hyalellidae</taxon>
        <taxon>Hyalella</taxon>
    </lineage>
</organism>
<accession>A0A8B7NX24</accession>
<keyword evidence="2" id="KW-0812">Transmembrane</keyword>
<feature type="region of interest" description="Disordered" evidence="1">
    <location>
        <begin position="348"/>
        <end position="375"/>
    </location>
</feature>
<evidence type="ECO:0000313" key="3">
    <source>
        <dbReference type="Proteomes" id="UP000694843"/>
    </source>
</evidence>
<gene>
    <name evidence="4" type="primary">LOC108674048</name>
</gene>
<dbReference type="GeneID" id="108674048"/>
<evidence type="ECO:0000256" key="1">
    <source>
        <dbReference type="SAM" id="MobiDB-lite"/>
    </source>
</evidence>
<dbReference type="RefSeq" id="XP_018017436.1">
    <property type="nucleotide sequence ID" value="XM_018161947.2"/>
</dbReference>
<dbReference type="KEGG" id="hazt:108674048"/>
<reference evidence="4" key="1">
    <citation type="submission" date="2025-08" db="UniProtKB">
        <authorList>
            <consortium name="RefSeq"/>
        </authorList>
    </citation>
    <scope>IDENTIFICATION</scope>
    <source>
        <tissue evidence="4">Whole organism</tissue>
    </source>
</reference>
<evidence type="ECO:0000256" key="2">
    <source>
        <dbReference type="SAM" id="Phobius"/>
    </source>
</evidence>
<keyword evidence="2" id="KW-1133">Transmembrane helix</keyword>
<keyword evidence="2" id="KW-0472">Membrane</keyword>